<gene>
    <name evidence="6" type="ORF">NEA10_20715</name>
</gene>
<dbReference type="SUPFAM" id="SSF50891">
    <property type="entry name" value="Cyclophilin-like"/>
    <property type="match status" value="1"/>
</dbReference>
<protein>
    <recommendedName>
        <fullName evidence="1">peptidylprolyl isomerase</fullName>
        <ecNumber evidence="1">5.2.1.8</ecNumber>
    </recommendedName>
</protein>
<evidence type="ECO:0000256" key="3">
    <source>
        <dbReference type="ARBA" id="ARBA00023235"/>
    </source>
</evidence>
<dbReference type="PROSITE" id="PS50072">
    <property type="entry name" value="CSA_PPIASE_2"/>
    <property type="match status" value="1"/>
</dbReference>
<keyword evidence="7" id="KW-1185">Reference proteome</keyword>
<sequence length="266" mass="29649">MMPTPVNETVYARLQIEDRGTIELELNGEHAPLTVGNFVDLIQRGFYDGITFHRVVPNFVFQAGDPNSKDPDFPTNMLGREGFTDPETGERRTIPLEIKPQGADEPLVGERFRDAGITVPPVLRNSRGTIAMARGNDPNSASSQFYFNRVNNHFLDGDYAVFGAITNGLPVMDSIEVGDRIESIVMFTPEPEPPPTSEPEPEPEPEPELEPPPPPPTSDLIPLQFWRLPPGDRTEAMRQMPHTGKQLQRPIGHQFKGIFRLTESAN</sequence>
<dbReference type="Gene3D" id="2.40.100.10">
    <property type="entry name" value="Cyclophilin-like"/>
    <property type="match status" value="1"/>
</dbReference>
<organism evidence="6 7">
    <name type="scientific">Phormidium yuhuli AB48</name>
    <dbReference type="NCBI Taxonomy" id="2940671"/>
    <lineage>
        <taxon>Bacteria</taxon>
        <taxon>Bacillati</taxon>
        <taxon>Cyanobacteriota</taxon>
        <taxon>Cyanophyceae</taxon>
        <taxon>Oscillatoriophycideae</taxon>
        <taxon>Oscillatoriales</taxon>
        <taxon>Oscillatoriaceae</taxon>
        <taxon>Phormidium</taxon>
        <taxon>Phormidium yuhuli</taxon>
    </lineage>
</organism>
<feature type="domain" description="PPIase cyclophilin-type" evidence="5">
    <location>
        <begin position="17"/>
        <end position="176"/>
    </location>
</feature>
<dbReference type="EMBL" id="CP098612">
    <property type="protein sequence ID" value="USR93269.1"/>
    <property type="molecule type" value="Genomic_DNA"/>
</dbReference>
<dbReference type="InterPro" id="IPR044665">
    <property type="entry name" value="E_coli_cyclophilin_A-like"/>
</dbReference>
<evidence type="ECO:0000313" key="6">
    <source>
        <dbReference type="EMBL" id="USR93269.1"/>
    </source>
</evidence>
<proteinExistence type="predicted"/>
<dbReference type="EC" id="5.2.1.8" evidence="1"/>
<evidence type="ECO:0000313" key="7">
    <source>
        <dbReference type="Proteomes" id="UP001056708"/>
    </source>
</evidence>
<evidence type="ECO:0000256" key="2">
    <source>
        <dbReference type="ARBA" id="ARBA00023110"/>
    </source>
</evidence>
<feature type="region of interest" description="Disordered" evidence="4">
    <location>
        <begin position="187"/>
        <end position="255"/>
    </location>
</feature>
<feature type="region of interest" description="Disordered" evidence="4">
    <location>
        <begin position="66"/>
        <end position="88"/>
    </location>
</feature>
<dbReference type="InterPro" id="IPR029000">
    <property type="entry name" value="Cyclophilin-like_dom_sf"/>
</dbReference>
<dbReference type="GO" id="GO:0003755">
    <property type="term" value="F:peptidyl-prolyl cis-trans isomerase activity"/>
    <property type="evidence" value="ECO:0007669"/>
    <property type="project" value="UniProtKB-EC"/>
</dbReference>
<dbReference type="RefSeq" id="WP_252665449.1">
    <property type="nucleotide sequence ID" value="NZ_CP098612.1"/>
</dbReference>
<dbReference type="Proteomes" id="UP001056708">
    <property type="component" value="Plasmid unnamed"/>
</dbReference>
<feature type="compositionally biased region" description="Acidic residues" evidence="4">
    <location>
        <begin position="199"/>
        <end position="209"/>
    </location>
</feature>
<evidence type="ECO:0000256" key="1">
    <source>
        <dbReference type="ARBA" id="ARBA00013194"/>
    </source>
</evidence>
<keyword evidence="2" id="KW-0697">Rotamase</keyword>
<dbReference type="Pfam" id="PF00160">
    <property type="entry name" value="Pro_isomerase"/>
    <property type="match status" value="1"/>
</dbReference>
<name>A0ABY5AVF8_9CYAN</name>
<geneLocation type="plasmid" evidence="6 7">
    <name>unnamed</name>
</geneLocation>
<dbReference type="InterPro" id="IPR002130">
    <property type="entry name" value="Cyclophilin-type_PPIase_dom"/>
</dbReference>
<reference evidence="6" key="1">
    <citation type="submission" date="2022-06" db="EMBL/GenBank/DDBJ databases">
        <title>Genome sequence of Phormidium yuhuli AB48 isolated from an industrial photobioreactor environment.</title>
        <authorList>
            <person name="Qiu Y."/>
            <person name="Noonan A.J.C."/>
            <person name="Dofher K."/>
            <person name="Koch M."/>
            <person name="Kieft B."/>
            <person name="Lin X."/>
            <person name="Ziels R.M."/>
            <person name="Hallam S.J."/>
        </authorList>
    </citation>
    <scope>NUCLEOTIDE SEQUENCE</scope>
    <source>
        <strain evidence="6">AB48</strain>
        <plasmid evidence="6">unnamed</plasmid>
    </source>
</reference>
<dbReference type="PANTHER" id="PTHR43246">
    <property type="entry name" value="PEPTIDYL-PROLYL CIS-TRANS ISOMERASE CYP38, CHLOROPLASTIC"/>
    <property type="match status" value="1"/>
</dbReference>
<evidence type="ECO:0000259" key="5">
    <source>
        <dbReference type="PROSITE" id="PS50072"/>
    </source>
</evidence>
<keyword evidence="3 6" id="KW-0413">Isomerase</keyword>
<evidence type="ECO:0000256" key="4">
    <source>
        <dbReference type="SAM" id="MobiDB-lite"/>
    </source>
</evidence>
<keyword evidence="6" id="KW-0614">Plasmid</keyword>
<accession>A0ABY5AVF8</accession>